<reference evidence="1 2" key="1">
    <citation type="submission" date="2017-11" db="EMBL/GenBank/DDBJ databases">
        <title>De novo assembly and phasing of dikaryotic genomes from two isolates of Puccinia coronata f. sp. avenae, the causal agent of oat crown rust.</title>
        <authorList>
            <person name="Miller M.E."/>
            <person name="Zhang Y."/>
            <person name="Omidvar V."/>
            <person name="Sperschneider J."/>
            <person name="Schwessinger B."/>
            <person name="Raley C."/>
            <person name="Palmer J.M."/>
            <person name="Garnica D."/>
            <person name="Upadhyaya N."/>
            <person name="Rathjen J."/>
            <person name="Taylor J.M."/>
            <person name="Park R.F."/>
            <person name="Dodds P.N."/>
            <person name="Hirsch C.D."/>
            <person name="Kianian S.F."/>
            <person name="Figueroa M."/>
        </authorList>
    </citation>
    <scope>NUCLEOTIDE SEQUENCE [LARGE SCALE GENOMIC DNA]</scope>
    <source>
        <strain evidence="1">12SD80</strain>
    </source>
</reference>
<comment type="caution">
    <text evidence="1">The sequence shown here is derived from an EMBL/GenBank/DDBJ whole genome shotgun (WGS) entry which is preliminary data.</text>
</comment>
<evidence type="ECO:0000313" key="1">
    <source>
        <dbReference type="EMBL" id="PLW17496.1"/>
    </source>
</evidence>
<organism evidence="1 2">
    <name type="scientific">Puccinia coronata f. sp. avenae</name>
    <dbReference type="NCBI Taxonomy" id="200324"/>
    <lineage>
        <taxon>Eukaryota</taxon>
        <taxon>Fungi</taxon>
        <taxon>Dikarya</taxon>
        <taxon>Basidiomycota</taxon>
        <taxon>Pucciniomycotina</taxon>
        <taxon>Pucciniomycetes</taxon>
        <taxon>Pucciniales</taxon>
        <taxon>Pucciniaceae</taxon>
        <taxon>Puccinia</taxon>
    </lineage>
</organism>
<protein>
    <submittedName>
        <fullName evidence="1">Uncharacterized protein</fullName>
    </submittedName>
</protein>
<proteinExistence type="predicted"/>
<gene>
    <name evidence="1" type="ORF">PCASD_16711</name>
</gene>
<evidence type="ECO:0000313" key="2">
    <source>
        <dbReference type="Proteomes" id="UP000235392"/>
    </source>
</evidence>
<name>A0A2N5SW99_9BASI</name>
<sequence>MFIQKWAGLQEQYHKVMAVGRFISHPDGGKIPGATGVAWKLNPCPLVHELQVPN</sequence>
<dbReference type="Proteomes" id="UP000235392">
    <property type="component" value="Unassembled WGS sequence"/>
</dbReference>
<dbReference type="AlphaFoldDB" id="A0A2N5SW99"/>
<accession>A0A2N5SW99</accession>
<dbReference type="EMBL" id="PGCI01000750">
    <property type="protein sequence ID" value="PLW17496.1"/>
    <property type="molecule type" value="Genomic_DNA"/>
</dbReference>